<gene>
    <name evidence="1" type="ORF">P8627_13290</name>
</gene>
<dbReference type="RefSeq" id="WP_279964637.1">
    <property type="nucleotide sequence ID" value="NZ_CP122537.1"/>
</dbReference>
<keyword evidence="2" id="KW-1185">Reference proteome</keyword>
<organism evidence="1 2">
    <name type="scientific">Jannaschia ovalis</name>
    <dbReference type="NCBI Taxonomy" id="3038773"/>
    <lineage>
        <taxon>Bacteria</taxon>
        <taxon>Pseudomonadati</taxon>
        <taxon>Pseudomonadota</taxon>
        <taxon>Alphaproteobacteria</taxon>
        <taxon>Rhodobacterales</taxon>
        <taxon>Roseobacteraceae</taxon>
        <taxon>Jannaschia</taxon>
    </lineage>
</organism>
<accession>A0ABY8L9H0</accession>
<dbReference type="PANTHER" id="PTHR32305:SF15">
    <property type="entry name" value="PROTEIN RHSA-RELATED"/>
    <property type="match status" value="1"/>
</dbReference>
<evidence type="ECO:0000313" key="1">
    <source>
        <dbReference type="EMBL" id="WGH77996.1"/>
    </source>
</evidence>
<dbReference type="EMBL" id="CP122537">
    <property type="protein sequence ID" value="WGH77996.1"/>
    <property type="molecule type" value="Genomic_DNA"/>
</dbReference>
<reference evidence="1 2" key="1">
    <citation type="submission" date="2023-04" db="EMBL/GenBank/DDBJ databases">
        <title>Jannaschia ovalis sp. nov., a marine bacterium isolated from sea tidal flat.</title>
        <authorList>
            <person name="Kwon D.Y."/>
            <person name="Kim J.-J."/>
        </authorList>
    </citation>
    <scope>NUCLEOTIDE SEQUENCE [LARGE SCALE GENOMIC DNA]</scope>
    <source>
        <strain evidence="1 2">GRR-S6-38</strain>
    </source>
</reference>
<dbReference type="Gene3D" id="2.180.10.10">
    <property type="entry name" value="RHS repeat-associated core"/>
    <property type="match status" value="1"/>
</dbReference>
<dbReference type="InterPro" id="IPR050708">
    <property type="entry name" value="T6SS_VgrG/RHS"/>
</dbReference>
<evidence type="ECO:0000313" key="2">
    <source>
        <dbReference type="Proteomes" id="UP001243420"/>
    </source>
</evidence>
<protein>
    <submittedName>
        <fullName evidence="1">RHS domain-containing protein</fullName>
    </submittedName>
</protein>
<proteinExistence type="predicted"/>
<dbReference type="Proteomes" id="UP001243420">
    <property type="component" value="Chromosome"/>
</dbReference>
<name>A0ABY8L9H0_9RHOB</name>
<sequence>MRRLITVQRTIHSVHDLDGNRIAEYEVDALAGTHTLLREYVWMDGTVVAVVEGGAVYHVRTDHIGRPVFATDDNGLVVWEARYLPFGGVHVSTGDTLDLRLPGQWFQAESGLNQNWMRDDDPTTGHFPNAYLAPGPRAAVPRCGADRRIAP</sequence>
<dbReference type="PANTHER" id="PTHR32305">
    <property type="match status" value="1"/>
</dbReference>